<dbReference type="AlphaFoldDB" id="A0A0K6I1D9"/>
<protein>
    <submittedName>
        <fullName evidence="2">Uncharacterized protein</fullName>
    </submittedName>
</protein>
<gene>
    <name evidence="2" type="ORF">Ga0061069_10510</name>
</gene>
<organism evidence="2 3">
    <name type="scientific">Thiomonas bhubaneswarensis</name>
    <dbReference type="NCBI Taxonomy" id="339866"/>
    <lineage>
        <taxon>Bacteria</taxon>
        <taxon>Pseudomonadati</taxon>
        <taxon>Pseudomonadota</taxon>
        <taxon>Betaproteobacteria</taxon>
        <taxon>Burkholderiales</taxon>
        <taxon>Thiomonas</taxon>
    </lineage>
</organism>
<dbReference type="STRING" id="339866.GCA_001418255_01516"/>
<reference evidence="3" key="1">
    <citation type="submission" date="2015-08" db="EMBL/GenBank/DDBJ databases">
        <authorList>
            <person name="Varghese N."/>
        </authorList>
    </citation>
    <scope>NUCLEOTIDE SEQUENCE [LARGE SCALE GENOMIC DNA]</scope>
    <source>
        <strain evidence="3">DSM 18181</strain>
    </source>
</reference>
<keyword evidence="1" id="KW-1133">Transmembrane helix</keyword>
<keyword evidence="1" id="KW-0472">Membrane</keyword>
<evidence type="ECO:0000256" key="1">
    <source>
        <dbReference type="SAM" id="Phobius"/>
    </source>
</evidence>
<dbReference type="RefSeq" id="WP_055450430.1">
    <property type="nucleotide sequence ID" value="NZ_CYHF01000005.1"/>
</dbReference>
<feature type="transmembrane region" description="Helical" evidence="1">
    <location>
        <begin position="31"/>
        <end position="49"/>
    </location>
</feature>
<dbReference type="EMBL" id="CYHF01000005">
    <property type="protein sequence ID" value="CUA96878.1"/>
    <property type="molecule type" value="Genomic_DNA"/>
</dbReference>
<evidence type="ECO:0000313" key="2">
    <source>
        <dbReference type="EMBL" id="CUA96878.1"/>
    </source>
</evidence>
<name>A0A0K6I1D9_9BURK</name>
<sequence length="79" mass="8923">MADDKNRLRRQVVDEVSAGFARAMRSDRKGFAILLLQVVNAVWFAALWARGFQPVLPVMAWGLFFVVSLAAMIAIERTR</sequence>
<dbReference type="OrthoDB" id="9154718at2"/>
<evidence type="ECO:0000313" key="3">
    <source>
        <dbReference type="Proteomes" id="UP000183649"/>
    </source>
</evidence>
<dbReference type="Proteomes" id="UP000183649">
    <property type="component" value="Unassembled WGS sequence"/>
</dbReference>
<accession>A0A0K6I1D9</accession>
<feature type="transmembrane region" description="Helical" evidence="1">
    <location>
        <begin position="55"/>
        <end position="75"/>
    </location>
</feature>
<keyword evidence="1" id="KW-0812">Transmembrane</keyword>
<keyword evidence="3" id="KW-1185">Reference proteome</keyword>
<proteinExistence type="predicted"/>